<dbReference type="AlphaFoldDB" id="A0AAV5KFN1"/>
<evidence type="ECO:0000256" key="6">
    <source>
        <dbReference type="ARBA" id="ARBA00022679"/>
    </source>
</evidence>
<dbReference type="Gene3D" id="2.90.10.30">
    <property type="match status" value="2"/>
</dbReference>
<dbReference type="InterPro" id="IPR003609">
    <property type="entry name" value="Pan_app"/>
</dbReference>
<dbReference type="EMBL" id="BPVZ01000062">
    <property type="protein sequence ID" value="GKV23380.1"/>
    <property type="molecule type" value="Genomic_DNA"/>
</dbReference>
<evidence type="ECO:0000256" key="21">
    <source>
        <dbReference type="SAM" id="Phobius"/>
    </source>
</evidence>
<comment type="caution">
    <text evidence="26">The sequence shown here is derived from an EMBL/GenBank/DDBJ whole genome shotgun (WGS) entry which is preliminary data.</text>
</comment>
<evidence type="ECO:0000256" key="12">
    <source>
        <dbReference type="ARBA" id="ARBA00022840"/>
    </source>
</evidence>
<evidence type="ECO:0000256" key="14">
    <source>
        <dbReference type="ARBA" id="ARBA00023136"/>
    </source>
</evidence>
<proteinExistence type="predicted"/>
<comment type="catalytic activity">
    <reaction evidence="18">
        <text>L-threonyl-[protein] + ATP = O-phospho-L-threonyl-[protein] + ADP + H(+)</text>
        <dbReference type="Rhea" id="RHEA:46608"/>
        <dbReference type="Rhea" id="RHEA-COMP:11060"/>
        <dbReference type="Rhea" id="RHEA-COMP:11605"/>
        <dbReference type="ChEBI" id="CHEBI:15378"/>
        <dbReference type="ChEBI" id="CHEBI:30013"/>
        <dbReference type="ChEBI" id="CHEBI:30616"/>
        <dbReference type="ChEBI" id="CHEBI:61977"/>
        <dbReference type="ChEBI" id="CHEBI:456216"/>
        <dbReference type="EC" id="2.7.11.1"/>
    </reaction>
</comment>
<sequence>MVVGRRRYTVYFLATFLALLKTSLLLANGEAVDYPSIAKPPGTWINNVSNYSSWDLTLKPILVNGDFVCGFHCKVEENNTCLFAISIFNFTSISYMDSQIVWSANRNNPVGRGAQLQLSQQGDLTLQNVDSTRIWSTNTTGKSVSGLKLTDQGNLMLFDRNNKTVWQSFDHPTDSLVLGQRLVSGQKLVASMSDTNWSEGLYSFSIDNNGYFVASADLDATIVYYKSNKSQLRSQTGQFYAELTNTSFGVGLSPRYGVSFIQLGFHGHFICFSWTGRDWLTDDLFENQVHECDYPLACGNYGICSAQGCSCPTYFRQRESFLPGYFYSQFNTCLPYFPVSCEFPYQHSLIELKNVDYVLGVNYHITDTDSCKQACLKNCSCNYVVFQPNSNPSSSGRCFLRSKAFSFKKVNPDNYQSVFIKVQSSIVKPPVSYSNIISNSSWVSEELILEPIFVNGNFVCGFHCKLKEDNTCLFAISIFHSNYSHLDFNYSVNLKMVWSANRNNPVGHGATLQLSQQGDLTLQDVNGTLVWSTKTTGKSVSGLKLTDQGNLLLFDGNNKMVWQSFDHPTDCLVFGQSLVSGQKLKSNFSAIEWREGLYSFLINNDGYFVASAGSDPNIVYYASPGSQLKSKTGQFYAEFTNTSLGDSLSLGLGVSFIELGSDGHLRSFGWVESGWKGVDLFENHVRRCDYPLACGKYGIYSAAGCSCPEPDENEIAHFKPMNPDQPDLGCSPYVPLVSCKSRLLEIKNVSCSSLSQPNNYHITDIESCKQTCLSNCSCKYAAFQNNGFNTSSGRCSFGSEALSFKREVDTFYNPSVFLKVSSSTEHIPQKDLPSPRKRRRNVGLILGSTLGATFSVLLICTLLLLQIKRDPKDVEEDYLDHISGTSTRFSYEELKDITNNFSNKLGEGGFGCVFQGTLPDSTQVAVKCLDGFGPVKKSFIAEVETIGSIHHFNLVGLVGFCAEKVRMLLVYERKMIVDIAKGLAYLHEGCRQKIIHLDIKPQNILLDENFNAKVSDFGLSKLVGREQSQVVTTMRGTPGYMAPEWLNSVITEKVDVYSFGIVVLEILCGRKNVDRSLPEEDVHLVSLFKRKVEDGELLDLVDKYNEEMQSHATEVVEMMKVAACCLQVEYARRPSMSIVVNFLEGKMDDENKYDFSNPPALAEVETLGHQTDTATLIPSVLSGPR</sequence>
<dbReference type="SUPFAM" id="SSF51110">
    <property type="entry name" value="alpha-D-mannose-specific plant lectins"/>
    <property type="match status" value="2"/>
</dbReference>
<feature type="domain" description="Bulb-type lectin" evidence="24">
    <location>
        <begin position="438"/>
        <end position="566"/>
    </location>
</feature>
<dbReference type="PANTHER" id="PTHR47976">
    <property type="entry name" value="G-TYPE LECTIN S-RECEPTOR-LIKE SERINE/THREONINE-PROTEIN KINASE SD2-5"/>
    <property type="match status" value="1"/>
</dbReference>
<evidence type="ECO:0000256" key="11">
    <source>
        <dbReference type="ARBA" id="ARBA00022777"/>
    </source>
</evidence>
<dbReference type="SMART" id="SM00220">
    <property type="entry name" value="S_TKc"/>
    <property type="match status" value="1"/>
</dbReference>
<dbReference type="InterPro" id="IPR001245">
    <property type="entry name" value="Ser-Thr/Tyr_kinase_cat_dom"/>
</dbReference>
<evidence type="ECO:0000313" key="27">
    <source>
        <dbReference type="Proteomes" id="UP001054252"/>
    </source>
</evidence>
<keyword evidence="8 22" id="KW-0732">Signal</keyword>
<evidence type="ECO:0000256" key="8">
    <source>
        <dbReference type="ARBA" id="ARBA00022729"/>
    </source>
</evidence>
<dbReference type="InterPro" id="IPR051343">
    <property type="entry name" value="G-type_lectin_kinases/EP1-like"/>
</dbReference>
<keyword evidence="9" id="KW-0430">Lectin</keyword>
<dbReference type="InterPro" id="IPR008271">
    <property type="entry name" value="Ser/Thr_kinase_AS"/>
</dbReference>
<name>A0AAV5KFN1_9ROSI</name>
<dbReference type="GO" id="GO:0016020">
    <property type="term" value="C:membrane"/>
    <property type="evidence" value="ECO:0007669"/>
    <property type="project" value="UniProtKB-SubCell"/>
</dbReference>
<feature type="binding site" evidence="20">
    <location>
        <position position="927"/>
    </location>
    <ligand>
        <name>ATP</name>
        <dbReference type="ChEBI" id="CHEBI:30616"/>
    </ligand>
</feature>
<organism evidence="26 27">
    <name type="scientific">Rubroshorea leprosula</name>
    <dbReference type="NCBI Taxonomy" id="152421"/>
    <lineage>
        <taxon>Eukaryota</taxon>
        <taxon>Viridiplantae</taxon>
        <taxon>Streptophyta</taxon>
        <taxon>Embryophyta</taxon>
        <taxon>Tracheophyta</taxon>
        <taxon>Spermatophyta</taxon>
        <taxon>Magnoliopsida</taxon>
        <taxon>eudicotyledons</taxon>
        <taxon>Gunneridae</taxon>
        <taxon>Pentapetalae</taxon>
        <taxon>rosids</taxon>
        <taxon>malvids</taxon>
        <taxon>Malvales</taxon>
        <taxon>Dipterocarpaceae</taxon>
        <taxon>Rubroshorea</taxon>
    </lineage>
</organism>
<keyword evidence="10 20" id="KW-0547">Nucleotide-binding</keyword>
<keyword evidence="13 21" id="KW-1133">Transmembrane helix</keyword>
<keyword evidence="11" id="KW-0418">Kinase</keyword>
<evidence type="ECO:0000256" key="2">
    <source>
        <dbReference type="ARBA" id="ARBA00012513"/>
    </source>
</evidence>
<feature type="domain" description="Apple" evidence="25">
    <location>
        <begin position="739"/>
        <end position="821"/>
    </location>
</feature>
<evidence type="ECO:0000256" key="18">
    <source>
        <dbReference type="ARBA" id="ARBA00047899"/>
    </source>
</evidence>
<evidence type="ECO:0000256" key="15">
    <source>
        <dbReference type="ARBA" id="ARBA00023157"/>
    </source>
</evidence>
<evidence type="ECO:0000256" key="16">
    <source>
        <dbReference type="ARBA" id="ARBA00023170"/>
    </source>
</evidence>
<evidence type="ECO:0000256" key="10">
    <source>
        <dbReference type="ARBA" id="ARBA00022741"/>
    </source>
</evidence>
<evidence type="ECO:0000313" key="26">
    <source>
        <dbReference type="EMBL" id="GKV23380.1"/>
    </source>
</evidence>
<comment type="subcellular location">
    <subcellularLocation>
        <location evidence="1">Membrane</location>
        <topology evidence="1">Single-pass type I membrane protein</topology>
    </subcellularLocation>
</comment>
<evidence type="ECO:0000256" key="7">
    <source>
        <dbReference type="ARBA" id="ARBA00022692"/>
    </source>
</evidence>
<gene>
    <name evidence="26" type="ORF">SLEP1_g33115</name>
</gene>
<evidence type="ECO:0000256" key="22">
    <source>
        <dbReference type="SAM" id="SignalP"/>
    </source>
</evidence>
<keyword evidence="4" id="KW-0245">EGF-like domain</keyword>
<dbReference type="CDD" id="cd00028">
    <property type="entry name" value="B_lectin"/>
    <property type="match status" value="2"/>
</dbReference>
<keyword evidence="5" id="KW-0597">Phosphoprotein</keyword>
<accession>A0AAV5KFN1</accession>
<comment type="catalytic activity">
    <reaction evidence="19">
        <text>L-seryl-[protein] + ATP = O-phospho-L-seryl-[protein] + ADP + H(+)</text>
        <dbReference type="Rhea" id="RHEA:17989"/>
        <dbReference type="Rhea" id="RHEA-COMP:9863"/>
        <dbReference type="Rhea" id="RHEA-COMP:11604"/>
        <dbReference type="ChEBI" id="CHEBI:15378"/>
        <dbReference type="ChEBI" id="CHEBI:29999"/>
        <dbReference type="ChEBI" id="CHEBI:30616"/>
        <dbReference type="ChEBI" id="CHEBI:83421"/>
        <dbReference type="ChEBI" id="CHEBI:456216"/>
        <dbReference type="EC" id="2.7.11.1"/>
    </reaction>
</comment>
<protein>
    <recommendedName>
        <fullName evidence="2">non-specific serine/threonine protein kinase</fullName>
        <ecNumber evidence="2">2.7.11.1</ecNumber>
    </recommendedName>
</protein>
<dbReference type="Pfam" id="PF01453">
    <property type="entry name" value="B_lectin"/>
    <property type="match status" value="2"/>
</dbReference>
<keyword evidence="3" id="KW-0723">Serine/threonine-protein kinase</keyword>
<dbReference type="SUPFAM" id="SSF56112">
    <property type="entry name" value="Protein kinase-like (PK-like)"/>
    <property type="match status" value="1"/>
</dbReference>
<evidence type="ECO:0000259" key="25">
    <source>
        <dbReference type="PROSITE" id="PS50948"/>
    </source>
</evidence>
<keyword evidence="17" id="KW-0325">Glycoprotein</keyword>
<dbReference type="Proteomes" id="UP001054252">
    <property type="component" value="Unassembled WGS sequence"/>
</dbReference>
<evidence type="ECO:0000256" key="4">
    <source>
        <dbReference type="ARBA" id="ARBA00022536"/>
    </source>
</evidence>
<evidence type="ECO:0000256" key="5">
    <source>
        <dbReference type="ARBA" id="ARBA00022553"/>
    </source>
</evidence>
<dbReference type="InterPro" id="IPR011009">
    <property type="entry name" value="Kinase-like_dom_sf"/>
</dbReference>
<keyword evidence="6" id="KW-0808">Transferase</keyword>
<keyword evidence="12 20" id="KW-0067">ATP-binding</keyword>
<dbReference type="Pfam" id="PF07714">
    <property type="entry name" value="PK_Tyr_Ser-Thr"/>
    <property type="match status" value="1"/>
</dbReference>
<dbReference type="InterPro" id="IPR036426">
    <property type="entry name" value="Bulb-type_lectin_dom_sf"/>
</dbReference>
<dbReference type="PROSITE" id="PS00108">
    <property type="entry name" value="PROTEIN_KINASE_ST"/>
    <property type="match status" value="1"/>
</dbReference>
<dbReference type="PROSITE" id="PS50927">
    <property type="entry name" value="BULB_LECTIN"/>
    <property type="match status" value="2"/>
</dbReference>
<dbReference type="FunFam" id="1.10.510.10:FF:000248">
    <property type="entry name" value="S-receptor-like kinase 5"/>
    <property type="match status" value="1"/>
</dbReference>
<keyword evidence="16" id="KW-0675">Receptor</keyword>
<evidence type="ECO:0000256" key="20">
    <source>
        <dbReference type="PROSITE-ProRule" id="PRU10141"/>
    </source>
</evidence>
<evidence type="ECO:0000256" key="19">
    <source>
        <dbReference type="ARBA" id="ARBA00048679"/>
    </source>
</evidence>
<keyword evidence="27" id="KW-1185">Reference proteome</keyword>
<dbReference type="Gene3D" id="3.30.200.20">
    <property type="entry name" value="Phosphorylase Kinase, domain 1"/>
    <property type="match status" value="1"/>
</dbReference>
<dbReference type="InterPro" id="IPR001480">
    <property type="entry name" value="Bulb-type_lectin_dom"/>
</dbReference>
<dbReference type="Pfam" id="PF00069">
    <property type="entry name" value="Pkinase"/>
    <property type="match status" value="1"/>
</dbReference>
<dbReference type="Gene3D" id="1.10.510.10">
    <property type="entry name" value="Transferase(Phosphotransferase) domain 1"/>
    <property type="match status" value="1"/>
</dbReference>
<reference evidence="26 27" key="1">
    <citation type="journal article" date="2021" name="Commun. Biol.">
        <title>The genome of Shorea leprosula (Dipterocarpaceae) highlights the ecological relevance of drought in aseasonal tropical rainforests.</title>
        <authorList>
            <person name="Ng K.K.S."/>
            <person name="Kobayashi M.J."/>
            <person name="Fawcett J.A."/>
            <person name="Hatakeyama M."/>
            <person name="Paape T."/>
            <person name="Ng C.H."/>
            <person name="Ang C.C."/>
            <person name="Tnah L.H."/>
            <person name="Lee C.T."/>
            <person name="Nishiyama T."/>
            <person name="Sese J."/>
            <person name="O'Brien M.J."/>
            <person name="Copetti D."/>
            <person name="Mohd Noor M.I."/>
            <person name="Ong R.C."/>
            <person name="Putra M."/>
            <person name="Sireger I.Z."/>
            <person name="Indrioko S."/>
            <person name="Kosugi Y."/>
            <person name="Izuno A."/>
            <person name="Isagi Y."/>
            <person name="Lee S.L."/>
            <person name="Shimizu K.K."/>
        </authorList>
    </citation>
    <scope>NUCLEOTIDE SEQUENCE [LARGE SCALE GENOMIC DNA]</scope>
    <source>
        <strain evidence="26">214</strain>
    </source>
</reference>
<dbReference type="GO" id="GO:0005524">
    <property type="term" value="F:ATP binding"/>
    <property type="evidence" value="ECO:0007669"/>
    <property type="project" value="UniProtKB-UniRule"/>
</dbReference>
<evidence type="ECO:0000259" key="23">
    <source>
        <dbReference type="PROSITE" id="PS50011"/>
    </source>
</evidence>
<feature type="domain" description="Protein kinase" evidence="23">
    <location>
        <begin position="899"/>
        <end position="1143"/>
    </location>
</feature>
<dbReference type="SMART" id="SM00108">
    <property type="entry name" value="B_lectin"/>
    <property type="match status" value="2"/>
</dbReference>
<dbReference type="PROSITE" id="PS50011">
    <property type="entry name" value="PROTEIN_KINASE_DOM"/>
    <property type="match status" value="1"/>
</dbReference>
<evidence type="ECO:0000259" key="24">
    <source>
        <dbReference type="PROSITE" id="PS50927"/>
    </source>
</evidence>
<keyword evidence="7 21" id="KW-0812">Transmembrane</keyword>
<dbReference type="GO" id="GO:0004674">
    <property type="term" value="F:protein serine/threonine kinase activity"/>
    <property type="evidence" value="ECO:0007669"/>
    <property type="project" value="UniProtKB-KW"/>
</dbReference>
<evidence type="ECO:0000256" key="3">
    <source>
        <dbReference type="ARBA" id="ARBA00022527"/>
    </source>
</evidence>
<dbReference type="InterPro" id="IPR017441">
    <property type="entry name" value="Protein_kinase_ATP_BS"/>
</dbReference>
<dbReference type="FunFam" id="2.90.10.30:FF:000003">
    <property type="entry name" value="Os04g0303100 protein"/>
    <property type="match status" value="2"/>
</dbReference>
<dbReference type="PANTHER" id="PTHR47976:SF30">
    <property type="entry name" value="RECEPTOR-LIKE SERINE_THREONINE-PROTEIN KINASE"/>
    <property type="match status" value="1"/>
</dbReference>
<evidence type="ECO:0000256" key="17">
    <source>
        <dbReference type="ARBA" id="ARBA00023180"/>
    </source>
</evidence>
<keyword evidence="15" id="KW-1015">Disulfide bond</keyword>
<dbReference type="FunFam" id="3.30.200.20:FF:000178">
    <property type="entry name" value="serine/threonine-protein kinase PBS1-like"/>
    <property type="match status" value="1"/>
</dbReference>
<dbReference type="InterPro" id="IPR000719">
    <property type="entry name" value="Prot_kinase_dom"/>
</dbReference>
<evidence type="ECO:0000256" key="1">
    <source>
        <dbReference type="ARBA" id="ARBA00004479"/>
    </source>
</evidence>
<dbReference type="PROSITE" id="PS50948">
    <property type="entry name" value="PAN"/>
    <property type="match status" value="1"/>
</dbReference>
<keyword evidence="14 21" id="KW-0472">Membrane</keyword>
<feature type="transmembrane region" description="Helical" evidence="21">
    <location>
        <begin position="842"/>
        <end position="865"/>
    </location>
</feature>
<evidence type="ECO:0000256" key="9">
    <source>
        <dbReference type="ARBA" id="ARBA00022734"/>
    </source>
</evidence>
<evidence type="ECO:0000256" key="13">
    <source>
        <dbReference type="ARBA" id="ARBA00022989"/>
    </source>
</evidence>
<dbReference type="GO" id="GO:0030246">
    <property type="term" value="F:carbohydrate binding"/>
    <property type="evidence" value="ECO:0007669"/>
    <property type="project" value="UniProtKB-KW"/>
</dbReference>
<dbReference type="EC" id="2.7.11.1" evidence="2"/>
<dbReference type="PROSITE" id="PS00107">
    <property type="entry name" value="PROTEIN_KINASE_ATP"/>
    <property type="match status" value="1"/>
</dbReference>
<feature type="chain" id="PRO_5043977710" description="non-specific serine/threonine protein kinase" evidence="22">
    <location>
        <begin position="32"/>
        <end position="1185"/>
    </location>
</feature>
<feature type="domain" description="Bulb-type lectin" evidence="24">
    <location>
        <begin position="47"/>
        <end position="170"/>
    </location>
</feature>
<feature type="signal peptide" evidence="22">
    <location>
        <begin position="1"/>
        <end position="31"/>
    </location>
</feature>